<dbReference type="SUPFAM" id="SSF46626">
    <property type="entry name" value="Cytochrome c"/>
    <property type="match status" value="1"/>
</dbReference>
<organism evidence="8 9">
    <name type="scientific">Candidatus Thiodiazotropha endolucinida</name>
    <dbReference type="NCBI Taxonomy" id="1655433"/>
    <lineage>
        <taxon>Bacteria</taxon>
        <taxon>Pseudomonadati</taxon>
        <taxon>Pseudomonadota</taxon>
        <taxon>Gammaproteobacteria</taxon>
        <taxon>Chromatiales</taxon>
        <taxon>Sedimenticolaceae</taxon>
        <taxon>Candidatus Thiodiazotropha</taxon>
    </lineage>
</organism>
<name>A0A7Z0VJW6_9GAMM</name>
<keyword evidence="1" id="KW-0813">Transport</keyword>
<dbReference type="AlphaFoldDB" id="A0A7Z0VJW6"/>
<gene>
    <name evidence="8" type="primary">cc4_4</name>
    <name evidence="8" type="ORF">CODIS_31140</name>
</gene>
<dbReference type="GO" id="GO:0009055">
    <property type="term" value="F:electron transfer activity"/>
    <property type="evidence" value="ECO:0007669"/>
    <property type="project" value="InterPro"/>
</dbReference>
<evidence type="ECO:0000256" key="1">
    <source>
        <dbReference type="ARBA" id="ARBA00022448"/>
    </source>
</evidence>
<dbReference type="GO" id="GO:0046872">
    <property type="term" value="F:metal ion binding"/>
    <property type="evidence" value="ECO:0007669"/>
    <property type="project" value="UniProtKB-KW"/>
</dbReference>
<evidence type="ECO:0000256" key="2">
    <source>
        <dbReference type="ARBA" id="ARBA00022617"/>
    </source>
</evidence>
<feature type="domain" description="Cytochrome c" evidence="7">
    <location>
        <begin position="33"/>
        <end position="117"/>
    </location>
</feature>
<dbReference type="GO" id="GO:0020037">
    <property type="term" value="F:heme binding"/>
    <property type="evidence" value="ECO:0007669"/>
    <property type="project" value="InterPro"/>
</dbReference>
<dbReference type="InterPro" id="IPR050597">
    <property type="entry name" value="Cytochrome_c_Oxidase_Subunit"/>
</dbReference>
<evidence type="ECO:0000256" key="3">
    <source>
        <dbReference type="ARBA" id="ARBA00022723"/>
    </source>
</evidence>
<sequence>MRSFFLGNDIMTIHNRLITYIGILAIALTPFAAQALDAPALYHERTCIACHGANGREPVMDEYPKLAGQPEQYLLTQMKDIKSGSRSNAHSMAMKNVMHLISDEEMSVLAEWLAKLPE</sequence>
<protein>
    <submittedName>
        <fullName evidence="8">Cytochrome c4</fullName>
    </submittedName>
</protein>
<evidence type="ECO:0000313" key="9">
    <source>
        <dbReference type="Proteomes" id="UP000094769"/>
    </source>
</evidence>
<dbReference type="InterPro" id="IPR036909">
    <property type="entry name" value="Cyt_c-like_dom_sf"/>
</dbReference>
<comment type="caution">
    <text evidence="8">The sequence shown here is derived from an EMBL/GenBank/DDBJ whole genome shotgun (WGS) entry which is preliminary data.</text>
</comment>
<dbReference type="Proteomes" id="UP000094769">
    <property type="component" value="Unassembled WGS sequence"/>
</dbReference>
<evidence type="ECO:0000313" key="8">
    <source>
        <dbReference type="EMBL" id="ODJ86631.1"/>
    </source>
</evidence>
<dbReference type="EMBL" id="MARB01000019">
    <property type="protein sequence ID" value="ODJ86631.1"/>
    <property type="molecule type" value="Genomic_DNA"/>
</dbReference>
<dbReference type="PANTHER" id="PTHR33751">
    <property type="entry name" value="CBB3-TYPE CYTOCHROME C OXIDASE SUBUNIT FIXP"/>
    <property type="match status" value="1"/>
</dbReference>
<accession>A0A7Z0VJW6</accession>
<evidence type="ECO:0000256" key="6">
    <source>
        <dbReference type="PROSITE-ProRule" id="PRU00433"/>
    </source>
</evidence>
<keyword evidence="9" id="KW-1185">Reference proteome</keyword>
<dbReference type="Pfam" id="PF00034">
    <property type="entry name" value="Cytochrom_C"/>
    <property type="match status" value="1"/>
</dbReference>
<evidence type="ECO:0000256" key="4">
    <source>
        <dbReference type="ARBA" id="ARBA00022982"/>
    </source>
</evidence>
<proteinExistence type="predicted"/>
<keyword evidence="5 6" id="KW-0408">Iron</keyword>
<keyword evidence="4" id="KW-0249">Electron transport</keyword>
<dbReference type="PANTHER" id="PTHR33751:SF9">
    <property type="entry name" value="CYTOCHROME C4"/>
    <property type="match status" value="1"/>
</dbReference>
<dbReference type="PROSITE" id="PS51007">
    <property type="entry name" value="CYTC"/>
    <property type="match status" value="1"/>
</dbReference>
<reference evidence="8 9" key="1">
    <citation type="submission" date="2016-06" db="EMBL/GenBank/DDBJ databases">
        <title>Genome sequence of endosymbiont of Candidatus Endolucinida thiodiazotropha.</title>
        <authorList>
            <person name="Poehlein A."/>
            <person name="Koenig S."/>
            <person name="Heiden S.E."/>
            <person name="Thuermer A."/>
            <person name="Voget S."/>
            <person name="Daniel R."/>
            <person name="Markert S."/>
            <person name="Gros O."/>
            <person name="Schweder T."/>
        </authorList>
    </citation>
    <scope>NUCLEOTIDE SEQUENCE [LARGE SCALE GENOMIC DNA]</scope>
    <source>
        <strain evidence="8 9">COS</strain>
    </source>
</reference>
<dbReference type="Gene3D" id="1.10.760.10">
    <property type="entry name" value="Cytochrome c-like domain"/>
    <property type="match status" value="1"/>
</dbReference>
<dbReference type="InterPro" id="IPR009056">
    <property type="entry name" value="Cyt_c-like_dom"/>
</dbReference>
<keyword evidence="2 6" id="KW-0349">Heme</keyword>
<keyword evidence="3 6" id="KW-0479">Metal-binding</keyword>
<evidence type="ECO:0000256" key="5">
    <source>
        <dbReference type="ARBA" id="ARBA00023004"/>
    </source>
</evidence>
<evidence type="ECO:0000259" key="7">
    <source>
        <dbReference type="PROSITE" id="PS51007"/>
    </source>
</evidence>